<comment type="caution">
    <text evidence="2">The sequence shown here is derived from an EMBL/GenBank/DDBJ whole genome shotgun (WGS) entry which is preliminary data.</text>
</comment>
<reference evidence="2 3" key="1">
    <citation type="submission" date="2021-08" db="EMBL/GenBank/DDBJ databases">
        <title>Streptomyces sp. PTM05 isolated from lichen.</title>
        <authorList>
            <person name="Somphong A."/>
            <person name="Phongsopitanun W."/>
            <person name="Tanasupawat S."/>
        </authorList>
    </citation>
    <scope>NUCLEOTIDE SEQUENCE [LARGE SCALE GENOMIC DNA]</scope>
    <source>
        <strain evidence="2 3">Ptm05</strain>
    </source>
</reference>
<dbReference type="Gene3D" id="3.10.490.10">
    <property type="entry name" value="Gamma-glutamyl cyclotransferase-like"/>
    <property type="match status" value="1"/>
</dbReference>
<feature type="domain" description="Gamma-glutamylcyclotransferase AIG2-like" evidence="1">
    <location>
        <begin position="16"/>
        <end position="144"/>
    </location>
</feature>
<proteinExistence type="predicted"/>
<dbReference type="SUPFAM" id="SSF110857">
    <property type="entry name" value="Gamma-glutamyl cyclotransferase-like"/>
    <property type="match status" value="1"/>
</dbReference>
<dbReference type="EMBL" id="JAINVZ010000019">
    <property type="protein sequence ID" value="MBY8887875.1"/>
    <property type="molecule type" value="Genomic_DNA"/>
</dbReference>
<evidence type="ECO:0000313" key="3">
    <source>
        <dbReference type="Proteomes" id="UP001198565"/>
    </source>
</evidence>
<protein>
    <submittedName>
        <fullName evidence="2">Gamma-glutamylcyclotransferase</fullName>
    </submittedName>
</protein>
<accession>A0ABS7QXE5</accession>
<dbReference type="Proteomes" id="UP001198565">
    <property type="component" value="Unassembled WGS sequence"/>
</dbReference>
<keyword evidence="3" id="KW-1185">Reference proteome</keyword>
<dbReference type="CDD" id="cd06661">
    <property type="entry name" value="GGCT_like"/>
    <property type="match status" value="1"/>
</dbReference>
<organism evidence="2 3">
    <name type="scientific">Streptantibioticus parmotrematis</name>
    <dbReference type="NCBI Taxonomy" id="2873249"/>
    <lineage>
        <taxon>Bacteria</taxon>
        <taxon>Bacillati</taxon>
        <taxon>Actinomycetota</taxon>
        <taxon>Actinomycetes</taxon>
        <taxon>Kitasatosporales</taxon>
        <taxon>Streptomycetaceae</taxon>
        <taxon>Streptantibioticus</taxon>
    </lineage>
</organism>
<dbReference type="InterPro" id="IPR036568">
    <property type="entry name" value="GGCT-like_sf"/>
</dbReference>
<gene>
    <name evidence="2" type="ORF">K7472_23965</name>
</gene>
<dbReference type="InterPro" id="IPR009288">
    <property type="entry name" value="AIG2-like_dom"/>
</dbReference>
<sequence length="148" mass="15405">MGDPTTPDAAAPVLPFFVYGTLRAGQANHDRVLRGRVATPRPAELPGAVLFDGPGYPYALDGAAADTVRGELVEALPGAYDAVLADLDRLEEYVPGAPGNLYDRVTREVRCGGALRPAWVYLAGPVTAAALRANGRRIASGHWPAGGG</sequence>
<dbReference type="RefSeq" id="WP_222980617.1">
    <property type="nucleotide sequence ID" value="NZ_JAINVZ010000019.1"/>
</dbReference>
<dbReference type="InterPro" id="IPR013024">
    <property type="entry name" value="GGCT-like"/>
</dbReference>
<dbReference type="Pfam" id="PF06094">
    <property type="entry name" value="GGACT"/>
    <property type="match status" value="1"/>
</dbReference>
<evidence type="ECO:0000259" key="1">
    <source>
        <dbReference type="Pfam" id="PF06094"/>
    </source>
</evidence>
<name>A0ABS7QXE5_9ACTN</name>
<evidence type="ECO:0000313" key="2">
    <source>
        <dbReference type="EMBL" id="MBY8887875.1"/>
    </source>
</evidence>